<dbReference type="Gene3D" id="3.30.420.10">
    <property type="entry name" value="Ribonuclease H-like superfamily/Ribonuclease H"/>
    <property type="match status" value="1"/>
</dbReference>
<feature type="domain" description="Predicted 3'-5' exonuclease PolB-like" evidence="1">
    <location>
        <begin position="131"/>
        <end position="235"/>
    </location>
</feature>
<sequence length="238" mass="25790">MNLFIDIETVPSQHPDALATVALNIRPPGTLKKAESIAAWWANEADQATQEAWRKQALDGGTQGEIISIACTDGDGRDWVACRAQGGDTEAVLLQSFIDMVEGWTQAEAVQVAGRASAFPVDDHFPVAHNAAFDLGFLWRRCVVHGVRIPKWLRGPMARAGWDYGDTMQVWAGYGKFIGLDALCSALGLPSPKADGMDGSQVFDRWLAGDCDAIARYNLQDAQAVAAVWHRLQLVGAV</sequence>
<evidence type="ECO:0000259" key="1">
    <source>
        <dbReference type="Pfam" id="PF10108"/>
    </source>
</evidence>
<keyword evidence="3" id="KW-1185">Reference proteome</keyword>
<dbReference type="Pfam" id="PF10108">
    <property type="entry name" value="DNA_pol_B_exo2"/>
    <property type="match status" value="1"/>
</dbReference>
<dbReference type="RefSeq" id="WP_382431331.1">
    <property type="nucleotide sequence ID" value="NZ_JBHSHJ010000004.1"/>
</dbReference>
<dbReference type="InterPro" id="IPR019288">
    <property type="entry name" value="3'-5'_exonuclease_PolB-like"/>
</dbReference>
<evidence type="ECO:0000313" key="2">
    <source>
        <dbReference type="EMBL" id="MFC4788674.1"/>
    </source>
</evidence>
<organism evidence="2 3">
    <name type="scientific">Giesbergeria sinuosa</name>
    <dbReference type="NCBI Taxonomy" id="80883"/>
    <lineage>
        <taxon>Bacteria</taxon>
        <taxon>Pseudomonadati</taxon>
        <taxon>Pseudomonadota</taxon>
        <taxon>Betaproteobacteria</taxon>
        <taxon>Burkholderiales</taxon>
        <taxon>Comamonadaceae</taxon>
        <taxon>Giesbergeria</taxon>
    </lineage>
</organism>
<dbReference type="Proteomes" id="UP001596001">
    <property type="component" value="Unassembled WGS sequence"/>
</dbReference>
<gene>
    <name evidence="2" type="ORF">ACFO6X_06710</name>
</gene>
<dbReference type="InterPro" id="IPR012337">
    <property type="entry name" value="RNaseH-like_sf"/>
</dbReference>
<reference evidence="3" key="1">
    <citation type="journal article" date="2019" name="Int. J. Syst. Evol. Microbiol.">
        <title>The Global Catalogue of Microorganisms (GCM) 10K type strain sequencing project: providing services to taxonomists for standard genome sequencing and annotation.</title>
        <authorList>
            <consortium name="The Broad Institute Genomics Platform"/>
            <consortium name="The Broad Institute Genome Sequencing Center for Infectious Disease"/>
            <person name="Wu L."/>
            <person name="Ma J."/>
        </authorList>
    </citation>
    <scope>NUCLEOTIDE SEQUENCE [LARGE SCALE GENOMIC DNA]</scope>
    <source>
        <strain evidence="3">CCUG 49452</strain>
    </source>
</reference>
<dbReference type="SUPFAM" id="SSF53098">
    <property type="entry name" value="Ribonuclease H-like"/>
    <property type="match status" value="1"/>
</dbReference>
<protein>
    <recommendedName>
        <fullName evidence="1">Predicted 3'-5' exonuclease PolB-like domain-containing protein</fullName>
    </recommendedName>
</protein>
<name>A0ABV9QBS3_9BURK</name>
<dbReference type="InterPro" id="IPR036397">
    <property type="entry name" value="RNaseH_sf"/>
</dbReference>
<evidence type="ECO:0000313" key="3">
    <source>
        <dbReference type="Proteomes" id="UP001596001"/>
    </source>
</evidence>
<dbReference type="EMBL" id="JBHSHJ010000004">
    <property type="protein sequence ID" value="MFC4788674.1"/>
    <property type="molecule type" value="Genomic_DNA"/>
</dbReference>
<accession>A0ABV9QBS3</accession>
<comment type="caution">
    <text evidence="2">The sequence shown here is derived from an EMBL/GenBank/DDBJ whole genome shotgun (WGS) entry which is preliminary data.</text>
</comment>
<proteinExistence type="predicted"/>